<proteinExistence type="predicted"/>
<evidence type="ECO:0000259" key="1">
    <source>
        <dbReference type="Pfam" id="PF12652"/>
    </source>
</evidence>
<dbReference type="InterPro" id="IPR024207">
    <property type="entry name" value="CotJB_dom"/>
</dbReference>
<evidence type="ECO:0000313" key="2">
    <source>
        <dbReference type="EMBL" id="GGE19103.1"/>
    </source>
</evidence>
<dbReference type="EMBL" id="BMHQ01000007">
    <property type="protein sequence ID" value="GGE19103.1"/>
    <property type="molecule type" value="Genomic_DNA"/>
</dbReference>
<evidence type="ECO:0000313" key="3">
    <source>
        <dbReference type="Proteomes" id="UP000625210"/>
    </source>
</evidence>
<dbReference type="InterPro" id="IPR016571">
    <property type="entry name" value="Spore_coat_assembly_CotJB"/>
</dbReference>
<keyword evidence="3" id="KW-1185">Reference proteome</keyword>
<comment type="caution">
    <text evidence="2">The sequence shown here is derived from an EMBL/GenBank/DDBJ whole genome shotgun (WGS) entry which is preliminary data.</text>
</comment>
<dbReference type="RefSeq" id="WP_188647875.1">
    <property type="nucleotide sequence ID" value="NZ_BMHQ01000007.1"/>
</dbReference>
<sequence length="81" mass="9662">MNKDYYRMLGELQAIDFVILELNLYLDTHPDDPQARQQYDEYSRVRKQLKERFEDAFGPLNNYGASPTFGNWSSSPWPWQV</sequence>
<dbReference type="Proteomes" id="UP000625210">
    <property type="component" value="Unassembled WGS sequence"/>
</dbReference>
<reference evidence="2" key="1">
    <citation type="journal article" date="2014" name="Int. J. Syst. Evol. Microbiol.">
        <title>Complete genome sequence of Corynebacterium casei LMG S-19264T (=DSM 44701T), isolated from a smear-ripened cheese.</title>
        <authorList>
            <consortium name="US DOE Joint Genome Institute (JGI-PGF)"/>
            <person name="Walter F."/>
            <person name="Albersmeier A."/>
            <person name="Kalinowski J."/>
            <person name="Ruckert C."/>
        </authorList>
    </citation>
    <scope>NUCLEOTIDE SEQUENCE</scope>
    <source>
        <strain evidence="2">CGMCC 1.15179</strain>
    </source>
</reference>
<organism evidence="2 3">
    <name type="scientific">Marinithermofilum abyssi</name>
    <dbReference type="NCBI Taxonomy" id="1571185"/>
    <lineage>
        <taxon>Bacteria</taxon>
        <taxon>Bacillati</taxon>
        <taxon>Bacillota</taxon>
        <taxon>Bacilli</taxon>
        <taxon>Bacillales</taxon>
        <taxon>Thermoactinomycetaceae</taxon>
        <taxon>Marinithermofilum</taxon>
    </lineage>
</organism>
<protein>
    <submittedName>
        <fullName evidence="2">Spore coat protein CotJB</fullName>
    </submittedName>
</protein>
<accession>A0A8J2YCU8</accession>
<keyword evidence="2" id="KW-0167">Capsid protein</keyword>
<reference evidence="2" key="2">
    <citation type="submission" date="2020-09" db="EMBL/GenBank/DDBJ databases">
        <authorList>
            <person name="Sun Q."/>
            <person name="Zhou Y."/>
        </authorList>
    </citation>
    <scope>NUCLEOTIDE SEQUENCE</scope>
    <source>
        <strain evidence="2">CGMCC 1.15179</strain>
    </source>
</reference>
<feature type="domain" description="Protein CotJB" evidence="1">
    <location>
        <begin position="7"/>
        <end position="80"/>
    </location>
</feature>
<gene>
    <name evidence="2" type="primary">cotJB</name>
    <name evidence="2" type="ORF">GCM10011571_21280</name>
</gene>
<dbReference type="AlphaFoldDB" id="A0A8J2YCU8"/>
<dbReference type="Pfam" id="PF12652">
    <property type="entry name" value="CotJB"/>
    <property type="match status" value="1"/>
</dbReference>
<name>A0A8J2YCU8_9BACL</name>
<keyword evidence="2" id="KW-0946">Virion</keyword>
<dbReference type="PIRSF" id="PIRSF010606">
    <property type="entry name" value="Spore_coat_CotJB"/>
    <property type="match status" value="1"/>
</dbReference>